<dbReference type="Pfam" id="PF23245">
    <property type="entry name" value="RRM_PARP14_2"/>
    <property type="match status" value="2"/>
</dbReference>
<dbReference type="InterPro" id="IPR057043">
    <property type="entry name" value="PARP14_KH_2"/>
</dbReference>
<feature type="domain" description="PARP14 second type I KH" evidence="3">
    <location>
        <begin position="303"/>
        <end position="375"/>
    </location>
</feature>
<name>A0AA47MKC7_MERPO</name>
<dbReference type="Pfam" id="PF23248">
    <property type="entry name" value="KH_PARP14_2"/>
    <property type="match status" value="1"/>
</dbReference>
<evidence type="ECO:0000259" key="1">
    <source>
        <dbReference type="Pfam" id="PF23084"/>
    </source>
</evidence>
<evidence type="ECO:0000259" key="4">
    <source>
        <dbReference type="Pfam" id="PF23249"/>
    </source>
</evidence>
<dbReference type="InterPro" id="IPR057044">
    <property type="entry name" value="PARP14_KH_1"/>
</dbReference>
<reference evidence="5" key="1">
    <citation type="journal article" date="2023" name="Front. Mar. Sci.">
        <title>A new Merluccius polli reference genome to investigate the effects of global change in West African waters.</title>
        <authorList>
            <person name="Mateo J.L."/>
            <person name="Blanco-Fernandez C."/>
            <person name="Garcia-Vazquez E."/>
            <person name="Machado-Schiaffino G."/>
        </authorList>
    </citation>
    <scope>NUCLEOTIDE SEQUENCE</scope>
    <source>
        <strain evidence="5">C29</strain>
        <tissue evidence="5">Fin</tissue>
    </source>
</reference>
<dbReference type="InterPro" id="IPR012677">
    <property type="entry name" value="Nucleotide-bd_a/b_plait_sf"/>
</dbReference>
<dbReference type="Pfam" id="PF23085">
    <property type="entry name" value="RRM_PARP14_3"/>
    <property type="match status" value="2"/>
</dbReference>
<gene>
    <name evidence="5" type="primary">PARP14_2</name>
    <name evidence="5" type="ORF">N1851_020693</name>
</gene>
<proteinExistence type="predicted"/>
<feature type="domain" description="PARP14 second RRM" evidence="2">
    <location>
        <begin position="447"/>
        <end position="531"/>
    </location>
</feature>
<dbReference type="InterPro" id="IPR057045">
    <property type="entry name" value="PARP14_KH_3"/>
</dbReference>
<sequence>MICSEPYSVQQLTTTSSNKQIHSGGRPAEEEIQVEAASREEPTEEPALCSTSAVLENVPQDMSKDFMEMLVENICTHFQSPMNTQPEFSLEILSDLCSAVVTFSSGKENNEFITSCQTNRMFLSKNLSVRPLEVTAKVKVDDVSNIKLDVLQMYLENNGWEVEQVTKDEEEQSAIICFKMDTDVQGIIKKKHLIRETPVKFFPFYNSLGTALYGKDRPTLKLPAAFSESIDPTILTYLHKKQEAAQMVCSAFAALFCKVDLLSSSVSFSPLPTLLQQKGVKAKDIKEWKHSVQQAFAQVLSRFKTLRLQPPLSAWEEFEARIREVVVNKAVEVIPDKAEGALSVIGFVDDVTRLEPTINELSNRIEKKVVRENTSIIQGFEIPQEHFQLLCEDGLPDLLKIQYPQLEITYEDKLILKGLSHEISDAASLIMTGVQKILDGHAEPALCSTSAVLENIPQDMSKDFLEMLVENICTHFQSLMSTQHQFSLEILSDLCSAVVTFSSGKENNEFITCCKTNRMFLSKNLSVRPLEITAKVIVEDVSNIKQEDLLQYFGKKGWEVERITPNQREQSAIISFKMDTGILWAEDGYFKVVIVDVVR</sequence>
<feature type="domain" description="PARP14 second RRM" evidence="2">
    <location>
        <begin position="49"/>
        <end position="133"/>
    </location>
</feature>
<accession>A0AA47MKC7</accession>
<protein>
    <submittedName>
        <fullName evidence="5">Poly [ADP-ribose] polymerase 14</fullName>
    </submittedName>
</protein>
<dbReference type="InterPro" id="IPR057050">
    <property type="entry name" value="RRM_PARP14_2"/>
</dbReference>
<keyword evidence="6" id="KW-1185">Reference proteome</keyword>
<evidence type="ECO:0000259" key="2">
    <source>
        <dbReference type="Pfam" id="PF23245"/>
    </source>
</evidence>
<dbReference type="AlphaFoldDB" id="A0AA47MKC7"/>
<evidence type="ECO:0000259" key="3">
    <source>
        <dbReference type="Pfam" id="PF23248"/>
    </source>
</evidence>
<dbReference type="Proteomes" id="UP001174136">
    <property type="component" value="Unassembled WGS sequence"/>
</dbReference>
<dbReference type="EMBL" id="JAOPHQ010003767">
    <property type="protein sequence ID" value="KAK0141656.1"/>
    <property type="molecule type" value="Genomic_DNA"/>
</dbReference>
<evidence type="ECO:0000313" key="5">
    <source>
        <dbReference type="EMBL" id="KAK0141656.1"/>
    </source>
</evidence>
<evidence type="ECO:0000313" key="6">
    <source>
        <dbReference type="Proteomes" id="UP001174136"/>
    </source>
</evidence>
<feature type="domain" description="PARP14 first type I KH" evidence="1">
    <location>
        <begin position="218"/>
        <end position="298"/>
    </location>
</feature>
<dbReference type="Pfam" id="PF23084">
    <property type="entry name" value="KH_PARP14_1"/>
    <property type="match status" value="1"/>
</dbReference>
<dbReference type="Pfam" id="PF23249">
    <property type="entry name" value="KH_PARP14_3"/>
    <property type="match status" value="1"/>
</dbReference>
<comment type="caution">
    <text evidence="5">The sequence shown here is derived from an EMBL/GenBank/DDBJ whole genome shotgun (WGS) entry which is preliminary data.</text>
</comment>
<dbReference type="Gene3D" id="3.30.70.330">
    <property type="match status" value="1"/>
</dbReference>
<feature type="domain" description="PARP14 third type I KH" evidence="4">
    <location>
        <begin position="381"/>
        <end position="436"/>
    </location>
</feature>
<organism evidence="5 6">
    <name type="scientific">Merluccius polli</name>
    <name type="common">Benguela hake</name>
    <name type="synonym">Merluccius cadenati</name>
    <dbReference type="NCBI Taxonomy" id="89951"/>
    <lineage>
        <taxon>Eukaryota</taxon>
        <taxon>Metazoa</taxon>
        <taxon>Chordata</taxon>
        <taxon>Craniata</taxon>
        <taxon>Vertebrata</taxon>
        <taxon>Euteleostomi</taxon>
        <taxon>Actinopterygii</taxon>
        <taxon>Neopterygii</taxon>
        <taxon>Teleostei</taxon>
        <taxon>Neoteleostei</taxon>
        <taxon>Acanthomorphata</taxon>
        <taxon>Zeiogadaria</taxon>
        <taxon>Gadariae</taxon>
        <taxon>Gadiformes</taxon>
        <taxon>Gadoidei</taxon>
        <taxon>Merlucciidae</taxon>
        <taxon>Merluccius</taxon>
    </lineage>
</organism>